<protein>
    <submittedName>
        <fullName evidence="2">Uncharacterized protein</fullName>
    </submittedName>
</protein>
<dbReference type="Proteomes" id="UP000026962">
    <property type="component" value="Chromosome 4"/>
</dbReference>
<feature type="region of interest" description="Disordered" evidence="1">
    <location>
        <begin position="1"/>
        <end position="73"/>
    </location>
</feature>
<organism evidence="2">
    <name type="scientific">Oryza punctata</name>
    <name type="common">Red rice</name>
    <dbReference type="NCBI Taxonomy" id="4537"/>
    <lineage>
        <taxon>Eukaryota</taxon>
        <taxon>Viridiplantae</taxon>
        <taxon>Streptophyta</taxon>
        <taxon>Embryophyta</taxon>
        <taxon>Tracheophyta</taxon>
        <taxon>Spermatophyta</taxon>
        <taxon>Magnoliopsida</taxon>
        <taxon>Liliopsida</taxon>
        <taxon>Poales</taxon>
        <taxon>Poaceae</taxon>
        <taxon>BOP clade</taxon>
        <taxon>Oryzoideae</taxon>
        <taxon>Oryzeae</taxon>
        <taxon>Oryzinae</taxon>
        <taxon>Oryza</taxon>
    </lineage>
</organism>
<name>A0A0E0KMU3_ORYPU</name>
<evidence type="ECO:0000256" key="1">
    <source>
        <dbReference type="SAM" id="MobiDB-lite"/>
    </source>
</evidence>
<keyword evidence="3" id="KW-1185">Reference proteome</keyword>
<dbReference type="AlphaFoldDB" id="A0A0E0KMU3"/>
<reference evidence="2" key="2">
    <citation type="submission" date="2018-05" db="EMBL/GenBank/DDBJ databases">
        <title>OpunRS2 (Oryza punctata Reference Sequence Version 2).</title>
        <authorList>
            <person name="Zhang J."/>
            <person name="Kudrna D."/>
            <person name="Lee S."/>
            <person name="Talag J."/>
            <person name="Welchert J."/>
            <person name="Wing R.A."/>
        </authorList>
    </citation>
    <scope>NUCLEOTIDE SEQUENCE [LARGE SCALE GENOMIC DNA]</scope>
</reference>
<feature type="compositionally biased region" description="Low complexity" evidence="1">
    <location>
        <begin position="50"/>
        <end position="67"/>
    </location>
</feature>
<sequence length="221" mass="23179">MDTPAAAASRRSRSSPHARLPDSWARQPAAAASSRAPAEHPGAAAGSGCAPYPAASSRTPAATASPPLGGQPGAARSLSSLHLIVVVLPKPQRSGCGSSSLHFLLVNTRAAALVRLRSISEFIYGTLDIQLLRWQLQSILGISKKMSMEALNMLVTQSRHSKNPSIPTLWELAAAVGAIPEPSCHFRLLGTCHRPSSGPPELGTIVLSRRHRAQLSPSLAT</sequence>
<feature type="compositionally biased region" description="Low complexity" evidence="1">
    <location>
        <begin position="25"/>
        <end position="36"/>
    </location>
</feature>
<accession>A0A0E0KMU3</accession>
<reference evidence="2" key="1">
    <citation type="submission" date="2015-04" db="UniProtKB">
        <authorList>
            <consortium name="EnsemblPlants"/>
        </authorList>
    </citation>
    <scope>IDENTIFICATION</scope>
</reference>
<evidence type="ECO:0000313" key="3">
    <source>
        <dbReference type="Proteomes" id="UP000026962"/>
    </source>
</evidence>
<dbReference type="Gramene" id="OPUNC04G02740.3">
    <property type="protein sequence ID" value="OPUNC04G02740.3"/>
    <property type="gene ID" value="OPUNC04G02740"/>
</dbReference>
<evidence type="ECO:0000313" key="2">
    <source>
        <dbReference type="EnsemblPlants" id="OPUNC04G02740.3"/>
    </source>
</evidence>
<dbReference type="EnsemblPlants" id="OPUNC04G02740.3">
    <property type="protein sequence ID" value="OPUNC04G02740.3"/>
    <property type="gene ID" value="OPUNC04G02740"/>
</dbReference>
<proteinExistence type="predicted"/>